<dbReference type="Pfam" id="PF13505">
    <property type="entry name" value="OMP_b-brl"/>
    <property type="match status" value="1"/>
</dbReference>
<accession>A0A511QLZ3</accession>
<sequence>MKKLIAIIAPLCLVPTFVSAEEVTEQAQAKGHRIGVGFSKTTDVTFDDVDLGTGIKLEYGYEFNNIVGINVSYAGFSDDAYSGAIKVDGSTFKVDTDLGYTFHFEQFSIKPYGAIGLVRLDEEWTLFGSKDSYDETTVFVGIGARATILNHYYTDMRFEGFATDYSDYAQFSMTFGYRF</sequence>
<comment type="caution">
    <text evidence="4">The sequence shown here is derived from an EMBL/GenBank/DDBJ whole genome shotgun (WGS) entry which is preliminary data.</text>
</comment>
<keyword evidence="5" id="KW-1185">Reference proteome</keyword>
<dbReference type="InterPro" id="IPR011250">
    <property type="entry name" value="OMP/PagP_B-barrel"/>
</dbReference>
<gene>
    <name evidence="4" type="ORF">VSU01S_05460</name>
</gene>
<dbReference type="AlphaFoldDB" id="A0A511QLZ3"/>
<evidence type="ECO:0000313" key="5">
    <source>
        <dbReference type="Proteomes" id="UP000321113"/>
    </source>
</evidence>
<dbReference type="InterPro" id="IPR027385">
    <property type="entry name" value="Beta-barrel_OMP"/>
</dbReference>
<feature type="signal peptide" evidence="2">
    <location>
        <begin position="1"/>
        <end position="20"/>
    </location>
</feature>
<evidence type="ECO:0000256" key="2">
    <source>
        <dbReference type="SAM" id="SignalP"/>
    </source>
</evidence>
<dbReference type="Gene3D" id="2.40.160.20">
    <property type="match status" value="1"/>
</dbReference>
<evidence type="ECO:0000313" key="4">
    <source>
        <dbReference type="EMBL" id="GEM78301.1"/>
    </source>
</evidence>
<evidence type="ECO:0000256" key="1">
    <source>
        <dbReference type="ARBA" id="ARBA00022729"/>
    </source>
</evidence>
<name>A0A511QLZ3_9VIBR</name>
<dbReference type="EMBL" id="BJXK01000002">
    <property type="protein sequence ID" value="GEM78301.1"/>
    <property type="molecule type" value="Genomic_DNA"/>
</dbReference>
<feature type="domain" description="Outer membrane protein beta-barrel" evidence="3">
    <location>
        <begin position="13"/>
        <end position="179"/>
    </location>
</feature>
<protein>
    <recommendedName>
        <fullName evidence="3">Outer membrane protein beta-barrel domain-containing protein</fullName>
    </recommendedName>
</protein>
<dbReference type="Proteomes" id="UP000321113">
    <property type="component" value="Unassembled WGS sequence"/>
</dbReference>
<dbReference type="OrthoDB" id="5871808at2"/>
<keyword evidence="1 2" id="KW-0732">Signal</keyword>
<evidence type="ECO:0000259" key="3">
    <source>
        <dbReference type="Pfam" id="PF13505"/>
    </source>
</evidence>
<dbReference type="RefSeq" id="WP_119009603.1">
    <property type="nucleotide sequence ID" value="NZ_BJXK01000002.1"/>
</dbReference>
<dbReference type="SUPFAM" id="SSF56925">
    <property type="entry name" value="OMPA-like"/>
    <property type="match status" value="1"/>
</dbReference>
<proteinExistence type="predicted"/>
<reference evidence="4 5" key="1">
    <citation type="submission" date="2019-07" db="EMBL/GenBank/DDBJ databases">
        <title>Whole genome shotgun sequence of Vibrio superstes NBRC 103154.</title>
        <authorList>
            <person name="Hosoyama A."/>
            <person name="Uohara A."/>
            <person name="Ohji S."/>
            <person name="Ichikawa N."/>
        </authorList>
    </citation>
    <scope>NUCLEOTIDE SEQUENCE [LARGE SCALE GENOMIC DNA]</scope>
    <source>
        <strain evidence="4 5">NBRC 103154</strain>
    </source>
</reference>
<feature type="chain" id="PRO_5021987075" description="Outer membrane protein beta-barrel domain-containing protein" evidence="2">
    <location>
        <begin position="21"/>
        <end position="179"/>
    </location>
</feature>
<organism evidence="4 5">
    <name type="scientific">Vibrio superstes NBRC 103154</name>
    <dbReference type="NCBI Taxonomy" id="1219062"/>
    <lineage>
        <taxon>Bacteria</taxon>
        <taxon>Pseudomonadati</taxon>
        <taxon>Pseudomonadota</taxon>
        <taxon>Gammaproteobacteria</taxon>
        <taxon>Vibrionales</taxon>
        <taxon>Vibrionaceae</taxon>
        <taxon>Vibrio</taxon>
    </lineage>
</organism>